<dbReference type="AlphaFoldDB" id="A0A2M4B7K2"/>
<accession>A0A2M4B7K2</accession>
<evidence type="ECO:0000313" key="2">
    <source>
        <dbReference type="EMBL" id="MBW48970.1"/>
    </source>
</evidence>
<dbReference type="EMBL" id="GGFK01015649">
    <property type="protein sequence ID" value="MBW48970.1"/>
    <property type="molecule type" value="Transcribed_RNA"/>
</dbReference>
<keyword evidence="1" id="KW-0732">Signal</keyword>
<feature type="signal peptide" evidence="1">
    <location>
        <begin position="1"/>
        <end position="18"/>
    </location>
</feature>
<name>A0A2M4B7K2_9DIPT</name>
<sequence length="100" mass="11633">MQVLSLFLPFTPSITLFAFSLHSLVAPDRCWWLSVGKNNTKEGGTQWRWKEGPDRYPWLLCNYGAEECKMITSSEERRHVYGLSSYLSLSRCQGKQREMP</sequence>
<feature type="chain" id="PRO_5014960538" evidence="1">
    <location>
        <begin position="19"/>
        <end position="100"/>
    </location>
</feature>
<organism evidence="2">
    <name type="scientific">Anopheles triannulatus</name>
    <dbReference type="NCBI Taxonomy" id="58253"/>
    <lineage>
        <taxon>Eukaryota</taxon>
        <taxon>Metazoa</taxon>
        <taxon>Ecdysozoa</taxon>
        <taxon>Arthropoda</taxon>
        <taxon>Hexapoda</taxon>
        <taxon>Insecta</taxon>
        <taxon>Pterygota</taxon>
        <taxon>Neoptera</taxon>
        <taxon>Endopterygota</taxon>
        <taxon>Diptera</taxon>
        <taxon>Nematocera</taxon>
        <taxon>Culicoidea</taxon>
        <taxon>Culicidae</taxon>
        <taxon>Anophelinae</taxon>
        <taxon>Anopheles</taxon>
    </lineage>
</organism>
<protein>
    <submittedName>
        <fullName evidence="2">Putative secreted protein</fullName>
    </submittedName>
</protein>
<proteinExistence type="predicted"/>
<reference evidence="2" key="1">
    <citation type="submission" date="2018-01" db="EMBL/GenBank/DDBJ databases">
        <title>An insight into the sialome of Amazonian anophelines.</title>
        <authorList>
            <person name="Ribeiro J.M."/>
            <person name="Scarpassa V."/>
            <person name="Calvo E."/>
        </authorList>
    </citation>
    <scope>NUCLEOTIDE SEQUENCE</scope>
    <source>
        <tissue evidence="2">Salivary glands</tissue>
    </source>
</reference>
<evidence type="ECO:0000256" key="1">
    <source>
        <dbReference type="SAM" id="SignalP"/>
    </source>
</evidence>